<evidence type="ECO:0000313" key="2">
    <source>
        <dbReference type="Proteomes" id="UP000543642"/>
    </source>
</evidence>
<evidence type="ECO:0000313" key="1">
    <source>
        <dbReference type="EMBL" id="MBB5266330.1"/>
    </source>
</evidence>
<dbReference type="AlphaFoldDB" id="A0A7W8HEN3"/>
<accession>A0A7W8HEN3</accession>
<organism evidence="1 2">
    <name type="scientific">Catenibacillus scindens</name>
    <dbReference type="NCBI Taxonomy" id="673271"/>
    <lineage>
        <taxon>Bacteria</taxon>
        <taxon>Bacillati</taxon>
        <taxon>Bacillota</taxon>
        <taxon>Clostridia</taxon>
        <taxon>Lachnospirales</taxon>
        <taxon>Lachnospiraceae</taxon>
        <taxon>Catenibacillus</taxon>
    </lineage>
</organism>
<reference evidence="1 2" key="1">
    <citation type="submission" date="2020-08" db="EMBL/GenBank/DDBJ databases">
        <title>Genomic Encyclopedia of Type Strains, Phase IV (KMG-IV): sequencing the most valuable type-strain genomes for metagenomic binning, comparative biology and taxonomic classification.</title>
        <authorList>
            <person name="Goeker M."/>
        </authorList>
    </citation>
    <scope>NUCLEOTIDE SEQUENCE [LARGE SCALE GENOMIC DNA]</scope>
    <source>
        <strain evidence="1 2">DSM 106146</strain>
    </source>
</reference>
<comment type="caution">
    <text evidence="1">The sequence shown here is derived from an EMBL/GenBank/DDBJ whole genome shotgun (WGS) entry which is preliminary data.</text>
</comment>
<keyword evidence="2" id="KW-1185">Reference proteome</keyword>
<name>A0A7W8HEN3_9FIRM</name>
<dbReference type="Proteomes" id="UP000543642">
    <property type="component" value="Unassembled WGS sequence"/>
</dbReference>
<protein>
    <submittedName>
        <fullName evidence="1">Uncharacterized protein</fullName>
    </submittedName>
</protein>
<dbReference type="EMBL" id="JACHFW010000027">
    <property type="protein sequence ID" value="MBB5266330.1"/>
    <property type="molecule type" value="Genomic_DNA"/>
</dbReference>
<dbReference type="RefSeq" id="WP_183776705.1">
    <property type="nucleotide sequence ID" value="NZ_JACHFW010000027.1"/>
</dbReference>
<sequence length="554" mass="65061">MSDMETQAELYSDEKLIVEELDYSEEIFTIIKDENYEDVIPSFCESIFRDSLYETSSDVMSDYMLDLRNLLKQLPRPFTIVQEFYHIDSSYRDTYYTYFSNQHFHVKRYSRRLSFFAQEVREEDFFAHDTEIQKQISDHFMGACVLNPLTTGVMGRTLINPQYVVNSKVLPIYVRLSRYELNIYGKKFFVDAFPYRMQDEETMRCAEVTILNLLEHYANSYRDYRSIVPSEILENEQKHSHERVLPSRGISYPILTKVLSEFGFSPRLYNLSSIDKYSLSKVTQEDELKRNLHYYIESGIPVALNLLPTGNNGSGHSIVCIGHGNVNKELIKKAKRNKWISWDNKDHCHPLINSADFYEDYVVVDDNQPIYQVRPFQQLSLYPDMRVENIAVPLYKRMFLDASDAAAIVRSILHHEQFGIDVWADGFLDCREDVVIRLFMASSRSLKYYRSKTLKNFYARETYAIVPMPRFVWVCELYRTDNYEELKAFGEIIIDATSALGRGHSACSLILMHYPNVIGIRYPEQTNPEFDEMIELEEDDLFDGYRKNLNKIPL</sequence>
<proteinExistence type="predicted"/>
<gene>
    <name evidence="1" type="ORF">HNP82_003487</name>
</gene>